<accession>A0A918JNP0</accession>
<evidence type="ECO:0000313" key="4">
    <source>
        <dbReference type="Proteomes" id="UP000631300"/>
    </source>
</evidence>
<dbReference type="EMBL" id="BMXP01000008">
    <property type="protein sequence ID" value="GGW91758.1"/>
    <property type="molecule type" value="Genomic_DNA"/>
</dbReference>
<reference evidence="3" key="1">
    <citation type="journal article" date="2014" name="Int. J. Syst. Evol. Microbiol.">
        <title>Complete genome sequence of Corynebacterium casei LMG S-19264T (=DSM 44701T), isolated from a smear-ripened cheese.</title>
        <authorList>
            <consortium name="US DOE Joint Genome Institute (JGI-PGF)"/>
            <person name="Walter F."/>
            <person name="Albersmeier A."/>
            <person name="Kalinowski J."/>
            <person name="Ruckert C."/>
        </authorList>
    </citation>
    <scope>NUCLEOTIDE SEQUENCE</scope>
    <source>
        <strain evidence="3">KCTC 22164</strain>
    </source>
</reference>
<feature type="transmembrane region" description="Helical" evidence="1">
    <location>
        <begin position="76"/>
        <end position="100"/>
    </location>
</feature>
<name>A0A918JNP0_9ALTE</name>
<keyword evidence="4" id="KW-1185">Reference proteome</keyword>
<evidence type="ECO:0008006" key="5">
    <source>
        <dbReference type="Google" id="ProtNLM"/>
    </source>
</evidence>
<evidence type="ECO:0000256" key="1">
    <source>
        <dbReference type="SAM" id="Phobius"/>
    </source>
</evidence>
<comment type="caution">
    <text evidence="3">The sequence shown here is derived from an EMBL/GenBank/DDBJ whole genome shotgun (WGS) entry which is preliminary data.</text>
</comment>
<dbReference type="AlphaFoldDB" id="A0A918JNP0"/>
<protein>
    <recommendedName>
        <fullName evidence="5">Phage holin family protein</fullName>
    </recommendedName>
</protein>
<keyword evidence="2" id="KW-0732">Signal</keyword>
<keyword evidence="1" id="KW-0812">Transmembrane</keyword>
<feature type="transmembrane region" description="Helical" evidence="1">
    <location>
        <begin position="43"/>
        <end position="69"/>
    </location>
</feature>
<proteinExistence type="predicted"/>
<gene>
    <name evidence="3" type="ORF">GCM10007391_27510</name>
</gene>
<reference evidence="3" key="2">
    <citation type="submission" date="2020-09" db="EMBL/GenBank/DDBJ databases">
        <authorList>
            <person name="Sun Q."/>
            <person name="Kim S."/>
        </authorList>
    </citation>
    <scope>NUCLEOTIDE SEQUENCE</scope>
    <source>
        <strain evidence="3">KCTC 22164</strain>
    </source>
</reference>
<evidence type="ECO:0000313" key="3">
    <source>
        <dbReference type="EMBL" id="GGW91758.1"/>
    </source>
</evidence>
<dbReference type="RefSeq" id="WP_189407423.1">
    <property type="nucleotide sequence ID" value="NZ_BMXP01000008.1"/>
</dbReference>
<evidence type="ECO:0000256" key="2">
    <source>
        <dbReference type="SAM" id="SignalP"/>
    </source>
</evidence>
<feature type="chain" id="PRO_5038079805" description="Phage holin family protein" evidence="2">
    <location>
        <begin position="23"/>
        <end position="109"/>
    </location>
</feature>
<feature type="signal peptide" evidence="2">
    <location>
        <begin position="1"/>
        <end position="22"/>
    </location>
</feature>
<keyword evidence="1" id="KW-1133">Transmembrane helix</keyword>
<keyword evidence="1" id="KW-0472">Membrane</keyword>
<organism evidence="3 4">
    <name type="scientific">Alteromonas halophila</name>
    <dbReference type="NCBI Taxonomy" id="516698"/>
    <lineage>
        <taxon>Bacteria</taxon>
        <taxon>Pseudomonadati</taxon>
        <taxon>Pseudomonadota</taxon>
        <taxon>Gammaproteobacteria</taxon>
        <taxon>Alteromonadales</taxon>
        <taxon>Alteromonadaceae</taxon>
        <taxon>Alteromonas/Salinimonas group</taxon>
        <taxon>Alteromonas</taxon>
    </lineage>
</organism>
<dbReference type="Proteomes" id="UP000631300">
    <property type="component" value="Unassembled WGS sequence"/>
</dbReference>
<sequence>MKKILIAIVLAVVIVNCFSALADSMTGINIVMADELLSPLEGILVISVLAAVFAVVGFVVAVSLFGALLIAGVAGILALVVAGVSVFWPVLLVAGALLLIKRTQQSPAN</sequence>